<comment type="similarity">
    <text evidence="1">Belongs to the F420H(2)-dependent quinone reductase family.</text>
</comment>
<keyword evidence="3" id="KW-0560">Oxidoreductase</keyword>
<dbReference type="InterPro" id="IPR004378">
    <property type="entry name" value="F420H2_quin_Rdtase"/>
</dbReference>
<dbReference type="GO" id="GO:0070967">
    <property type="term" value="F:coenzyme F420 binding"/>
    <property type="evidence" value="ECO:0007669"/>
    <property type="project" value="TreeGrafter"/>
</dbReference>
<comment type="catalytic activity">
    <reaction evidence="2">
        <text>oxidized coenzyme F420-(gamma-L-Glu)(n) + a quinol + H(+) = reduced coenzyme F420-(gamma-L-Glu)(n) + a quinone</text>
        <dbReference type="Rhea" id="RHEA:39663"/>
        <dbReference type="Rhea" id="RHEA-COMP:12939"/>
        <dbReference type="Rhea" id="RHEA-COMP:14378"/>
        <dbReference type="ChEBI" id="CHEBI:15378"/>
        <dbReference type="ChEBI" id="CHEBI:24646"/>
        <dbReference type="ChEBI" id="CHEBI:132124"/>
        <dbReference type="ChEBI" id="CHEBI:133980"/>
        <dbReference type="ChEBI" id="CHEBI:139511"/>
    </reaction>
</comment>
<dbReference type="PANTHER" id="PTHR39428">
    <property type="entry name" value="F420H(2)-DEPENDENT QUINONE REDUCTASE RV1261C"/>
    <property type="match status" value="1"/>
</dbReference>
<dbReference type="EMBL" id="UGQT01000001">
    <property type="protein sequence ID" value="STZ58375.1"/>
    <property type="molecule type" value="Genomic_DNA"/>
</dbReference>
<organism evidence="3 4">
    <name type="scientific">Mycolicibacterium tokaiense</name>
    <dbReference type="NCBI Taxonomy" id="39695"/>
    <lineage>
        <taxon>Bacteria</taxon>
        <taxon>Bacillati</taxon>
        <taxon>Actinomycetota</taxon>
        <taxon>Actinomycetes</taxon>
        <taxon>Mycobacteriales</taxon>
        <taxon>Mycobacteriaceae</taxon>
        <taxon>Mycolicibacterium</taxon>
    </lineage>
</organism>
<keyword evidence="4" id="KW-1185">Reference proteome</keyword>
<dbReference type="GO" id="GO:0005886">
    <property type="term" value="C:plasma membrane"/>
    <property type="evidence" value="ECO:0007669"/>
    <property type="project" value="TreeGrafter"/>
</dbReference>
<dbReference type="PANTHER" id="PTHR39428:SF1">
    <property type="entry name" value="F420H(2)-DEPENDENT QUINONE REDUCTASE RV1261C"/>
    <property type="match status" value="1"/>
</dbReference>
<protein>
    <submittedName>
        <fullName evidence="3">Cell entry (Mce) related family protein</fullName>
        <ecNumber evidence="3">1.-.-.-</ecNumber>
    </submittedName>
</protein>
<evidence type="ECO:0000256" key="2">
    <source>
        <dbReference type="ARBA" id="ARBA00049106"/>
    </source>
</evidence>
<dbReference type="Pfam" id="PF04075">
    <property type="entry name" value="F420H2_quin_red"/>
    <property type="match status" value="1"/>
</dbReference>
<proteinExistence type="inferred from homology"/>
<evidence type="ECO:0000313" key="4">
    <source>
        <dbReference type="Proteomes" id="UP000254978"/>
    </source>
</evidence>
<reference evidence="3 4" key="1">
    <citation type="submission" date="2018-06" db="EMBL/GenBank/DDBJ databases">
        <authorList>
            <consortium name="Pathogen Informatics"/>
            <person name="Doyle S."/>
        </authorList>
    </citation>
    <scope>NUCLEOTIDE SEQUENCE [LARGE SCALE GENOMIC DNA]</scope>
    <source>
        <strain evidence="3 4">NCTC10821</strain>
    </source>
</reference>
<dbReference type="AlphaFoldDB" id="A0A378TES5"/>
<dbReference type="Proteomes" id="UP000254978">
    <property type="component" value="Unassembled WGS sequence"/>
</dbReference>
<gene>
    <name evidence="3" type="primary">ddn_1</name>
    <name evidence="3" type="ORF">NCTC10821_01887</name>
</gene>
<evidence type="ECO:0000313" key="3">
    <source>
        <dbReference type="EMBL" id="STZ58375.1"/>
    </source>
</evidence>
<dbReference type="GO" id="GO:0052755">
    <property type="term" value="F:coenzyme F420H2:quinone oxidoreductase activity"/>
    <property type="evidence" value="ECO:0007669"/>
    <property type="project" value="RHEA"/>
</dbReference>
<accession>A0A378TES5</accession>
<dbReference type="EC" id="1.-.-.-" evidence="3"/>
<name>A0A378TES5_9MYCO</name>
<dbReference type="InterPro" id="IPR012349">
    <property type="entry name" value="Split_barrel_FMN-bd"/>
</dbReference>
<dbReference type="NCBIfam" id="TIGR00026">
    <property type="entry name" value="hi_GC_TIGR00026"/>
    <property type="match status" value="1"/>
</dbReference>
<dbReference type="Gene3D" id="2.30.110.10">
    <property type="entry name" value="Electron Transport, Fmn-binding Protein, Chain A"/>
    <property type="match status" value="1"/>
</dbReference>
<evidence type="ECO:0000256" key="1">
    <source>
        <dbReference type="ARBA" id="ARBA00008710"/>
    </source>
</evidence>
<dbReference type="RefSeq" id="WP_163908171.1">
    <property type="nucleotide sequence ID" value="NZ_AP022600.1"/>
</dbReference>
<sequence>MADPEEMNATLIEEFRANNGKVASFGDVPLLILHSTGAKTGLERISLLVYHDLGGSWAIFASAGGAPTNPAWYHNVVANPDVEIEVGRFTHKATARVASEAERQRIWDRQRAMMPHIDEFAARSGRVIPVIVLDPVS</sequence>